<sequence length="1029" mass="118443">MIVTTKLQIPHTRHSLVARPRLMAKLNEGMNAKLTLASAQAGYGKTTMLSQWARQCGIHVAWVSLDQQDNDWIQFWSNIIASIREKVPGFGTQVEARLEKGPSATSLSSEPAIKELLNELNQWSGEMAIVLDDYHFIDMASIHDSLSYLLEHLPPQIHLYIASRTELNIPTARLRANGQMQQINMQDLRFELDEGLGFFERKRDLLLTKEQVTEVLRQTEGWISGVQLASISLKRSSNIADSIQQFSGKQHHIADYLLEEVFQYLTETMQAFLLETSILTRMNSSLCEAVTGQVDSQELLVRLEQLNLFIIPLDDERNWYRYHHLLSDFLQHILSSGDTDKWVQAHTKAARWLERHGFVEEAAEHYLKGRQYDDVVRLIENHLDAFIYKKSATLSRWILQVPESFLSKNPMVEMFYLLLMIGMGDWGTAAKKIELAKIRYEALQEQMDGAAWKQIMGNIYFLCATSCYFQKDLKQLSEYFELVERFTPEGCFFQTIGNNKYNSGFEEFEDHLAIINDYHTVAEFLLKWITRWEHNKAHSFVGRLYASYSKLLYEWNRLEESENYIRQVLCPDITHNTRSMVQIYLIASQIQQAQGNHALAVELLEQLKVQIDSPDYKWFLRKIEAEQASLAVRQGDNSYALEWLERCSIAPADEVSLNGVSEYLALARVLAACGRVKEALDLLERLHRLFFKENRLRDRIKTLVLQSVILHRIGQTEEALVRLKTALHLAEPEGFIRSFVDEGSVMAELLPACRPQQNSRASSAVAISQAYVERLLQAMNVTSGTAMKSLVKAQCFGRFRLFTERSDGAEIKWRTSKAEELMAYLVHHRGEAIDRHSILEDIWGNWDVDKAAAQLNLTVHYIRKSLRSVGVEGLLRHARGLYKIDADRIDCDYYEFETRTTVGSRLNNNNIEKCEQIAALYKGGYMEGNGYAWASQTTRNLEQEYVDLLMHIQDYYASGGNFRQAVKTLTKALSYTPWNEDIHTRLIEVYLLSSDRIAAIKQYEVLRKMLKTEYNVAPGEAVKRLMAIK</sequence>
<dbReference type="Gene3D" id="1.25.40.10">
    <property type="entry name" value="Tetratricopeptide repeat domain"/>
    <property type="match status" value="2"/>
</dbReference>
<dbReference type="Pfam" id="PF17874">
    <property type="entry name" value="TPR_MalT"/>
    <property type="match status" value="1"/>
</dbReference>
<evidence type="ECO:0000256" key="3">
    <source>
        <dbReference type="ARBA" id="ARBA00023125"/>
    </source>
</evidence>
<dbReference type="Proteomes" id="UP001139263">
    <property type="component" value="Unassembled WGS sequence"/>
</dbReference>
<keyword evidence="3" id="KW-0238">DNA-binding</keyword>
<evidence type="ECO:0000313" key="7">
    <source>
        <dbReference type="EMBL" id="MCI0184764.1"/>
    </source>
</evidence>
<dbReference type="Pfam" id="PF25873">
    <property type="entry name" value="WHD_MalT"/>
    <property type="match status" value="1"/>
</dbReference>
<dbReference type="InterPro" id="IPR051677">
    <property type="entry name" value="AfsR-DnrI-RedD_regulator"/>
</dbReference>
<dbReference type="InterPro" id="IPR019734">
    <property type="entry name" value="TPR_rpt"/>
</dbReference>
<dbReference type="GO" id="GO:0006355">
    <property type="term" value="P:regulation of DNA-templated transcription"/>
    <property type="evidence" value="ECO:0007669"/>
    <property type="project" value="InterPro"/>
</dbReference>
<dbReference type="SUPFAM" id="SSF48452">
    <property type="entry name" value="TPR-like"/>
    <property type="match status" value="2"/>
</dbReference>
<dbReference type="InterPro" id="IPR041617">
    <property type="entry name" value="TPR_MalT"/>
</dbReference>
<name>A0A9X2ADC5_9BACL</name>
<comment type="similarity">
    <text evidence="1">Belongs to the AfsR/DnrI/RedD regulatory family.</text>
</comment>
<organism evidence="7 8">
    <name type="scientific">Sulfoacidibacillus ferrooxidans</name>
    <dbReference type="NCBI Taxonomy" id="2005001"/>
    <lineage>
        <taxon>Bacteria</taxon>
        <taxon>Bacillati</taxon>
        <taxon>Bacillota</taxon>
        <taxon>Bacilli</taxon>
        <taxon>Bacillales</taxon>
        <taxon>Alicyclobacillaceae</taxon>
        <taxon>Sulfoacidibacillus</taxon>
    </lineage>
</organism>
<keyword evidence="4" id="KW-0804">Transcription</keyword>
<dbReference type="SUPFAM" id="SSF52540">
    <property type="entry name" value="P-loop containing nucleoside triphosphate hydrolases"/>
    <property type="match status" value="1"/>
</dbReference>
<dbReference type="InterPro" id="IPR001867">
    <property type="entry name" value="OmpR/PhoB-type_DNA-bd"/>
</dbReference>
<evidence type="ECO:0000256" key="4">
    <source>
        <dbReference type="ARBA" id="ARBA00023163"/>
    </source>
</evidence>
<dbReference type="InterPro" id="IPR005158">
    <property type="entry name" value="BTAD"/>
</dbReference>
<dbReference type="InterPro" id="IPR011990">
    <property type="entry name" value="TPR-like_helical_dom_sf"/>
</dbReference>
<dbReference type="PROSITE" id="PS50005">
    <property type="entry name" value="TPR"/>
    <property type="match status" value="1"/>
</dbReference>
<dbReference type="EMBL" id="JALBUF010000025">
    <property type="protein sequence ID" value="MCI0184764.1"/>
    <property type="molecule type" value="Genomic_DNA"/>
</dbReference>
<dbReference type="Gene3D" id="1.10.10.10">
    <property type="entry name" value="Winged helix-like DNA-binding domain superfamily/Winged helix DNA-binding domain"/>
    <property type="match status" value="1"/>
</dbReference>
<dbReference type="InterPro" id="IPR027417">
    <property type="entry name" value="P-loop_NTPase"/>
</dbReference>
<keyword evidence="5" id="KW-0802">TPR repeat</keyword>
<keyword evidence="2" id="KW-0805">Transcription regulation</keyword>
<protein>
    <submittedName>
        <fullName evidence="7">HTH-type transcriptional regulator MalT</fullName>
    </submittedName>
</protein>
<keyword evidence="8" id="KW-1185">Reference proteome</keyword>
<dbReference type="InterPro" id="IPR036388">
    <property type="entry name" value="WH-like_DNA-bd_sf"/>
</dbReference>
<dbReference type="PANTHER" id="PTHR35807">
    <property type="entry name" value="TRANSCRIPTIONAL REGULATOR REDD-RELATED"/>
    <property type="match status" value="1"/>
</dbReference>
<evidence type="ECO:0000256" key="1">
    <source>
        <dbReference type="ARBA" id="ARBA00005820"/>
    </source>
</evidence>
<gene>
    <name evidence="7" type="primary">malT_2</name>
    <name evidence="7" type="ORF">MM817_03061</name>
</gene>
<dbReference type="RefSeq" id="WP_241716701.1">
    <property type="nucleotide sequence ID" value="NZ_JALBUF010000025.1"/>
</dbReference>
<dbReference type="SUPFAM" id="SSF46894">
    <property type="entry name" value="C-terminal effector domain of the bipartite response regulators"/>
    <property type="match status" value="1"/>
</dbReference>
<feature type="repeat" description="TPR" evidence="5">
    <location>
        <begin position="946"/>
        <end position="979"/>
    </location>
</feature>
<dbReference type="SMART" id="SM01043">
    <property type="entry name" value="BTAD"/>
    <property type="match status" value="1"/>
</dbReference>
<dbReference type="AlphaFoldDB" id="A0A9X2ADC5"/>
<evidence type="ECO:0000256" key="2">
    <source>
        <dbReference type="ARBA" id="ARBA00023015"/>
    </source>
</evidence>
<proteinExistence type="inferred from homology"/>
<evidence type="ECO:0000256" key="5">
    <source>
        <dbReference type="PROSITE-ProRule" id="PRU00339"/>
    </source>
</evidence>
<evidence type="ECO:0000259" key="6">
    <source>
        <dbReference type="SMART" id="SM01043"/>
    </source>
</evidence>
<dbReference type="Gene3D" id="3.40.50.300">
    <property type="entry name" value="P-loop containing nucleotide triphosphate hydrolases"/>
    <property type="match status" value="1"/>
</dbReference>
<dbReference type="GO" id="GO:0003677">
    <property type="term" value="F:DNA binding"/>
    <property type="evidence" value="ECO:0007669"/>
    <property type="project" value="UniProtKB-KW"/>
</dbReference>
<dbReference type="Pfam" id="PF00486">
    <property type="entry name" value="Trans_reg_C"/>
    <property type="match status" value="1"/>
</dbReference>
<dbReference type="Pfam" id="PF03704">
    <property type="entry name" value="BTAD"/>
    <property type="match status" value="1"/>
</dbReference>
<evidence type="ECO:0000313" key="8">
    <source>
        <dbReference type="Proteomes" id="UP001139263"/>
    </source>
</evidence>
<dbReference type="InterPro" id="IPR016032">
    <property type="entry name" value="Sig_transdc_resp-reg_C-effctor"/>
</dbReference>
<dbReference type="InterPro" id="IPR059106">
    <property type="entry name" value="WHD_MalT"/>
</dbReference>
<reference evidence="7" key="1">
    <citation type="submission" date="2022-03" db="EMBL/GenBank/DDBJ databases">
        <title>Draft Genome Sequence of Firmicute Strain S0AB, a Heterotrophic Iron/Sulfur-Oxidizing Extreme Acidophile.</title>
        <authorList>
            <person name="Vergara E."/>
            <person name="Pakostova E."/>
            <person name="Johnson D.B."/>
            <person name="Holmes D.S."/>
        </authorList>
    </citation>
    <scope>NUCLEOTIDE SEQUENCE</scope>
    <source>
        <strain evidence="7">S0AB</strain>
    </source>
</reference>
<feature type="domain" description="Bacterial transcriptional activator" evidence="6">
    <location>
        <begin position="891"/>
        <end position="1029"/>
    </location>
</feature>
<comment type="caution">
    <text evidence="7">The sequence shown here is derived from an EMBL/GenBank/DDBJ whole genome shotgun (WGS) entry which is preliminary data.</text>
</comment>
<dbReference type="GO" id="GO:0000160">
    <property type="term" value="P:phosphorelay signal transduction system"/>
    <property type="evidence" value="ECO:0007669"/>
    <property type="project" value="InterPro"/>
</dbReference>
<accession>A0A9X2ADC5</accession>